<dbReference type="PATRIC" id="fig|1297617.4.peg.631"/>
<evidence type="ECO:0000313" key="2">
    <source>
        <dbReference type="EMBL" id="ALP93017.1"/>
    </source>
</evidence>
<dbReference type="Pfam" id="PF12822">
    <property type="entry name" value="ECF_trnsprt"/>
    <property type="match status" value="1"/>
</dbReference>
<name>A0A0S2W128_9FIRM</name>
<dbReference type="KEGG" id="ibu:IB211_00622c"/>
<feature type="transmembrane region" description="Helical" evidence="1">
    <location>
        <begin position="142"/>
        <end position="167"/>
    </location>
</feature>
<evidence type="ECO:0000256" key="1">
    <source>
        <dbReference type="SAM" id="Phobius"/>
    </source>
</evidence>
<evidence type="ECO:0000313" key="3">
    <source>
        <dbReference type="Proteomes" id="UP000064844"/>
    </source>
</evidence>
<protein>
    <recommendedName>
        <fullName evidence="4">ECF transporter S component</fullName>
    </recommendedName>
</protein>
<dbReference type="Proteomes" id="UP000064844">
    <property type="component" value="Chromosome"/>
</dbReference>
<dbReference type="eggNOG" id="ENOG502ZW3A">
    <property type="taxonomic scope" value="Bacteria"/>
</dbReference>
<keyword evidence="1" id="KW-0812">Transmembrane</keyword>
<keyword evidence="3" id="KW-1185">Reference proteome</keyword>
<feature type="transmembrane region" description="Helical" evidence="1">
    <location>
        <begin position="108"/>
        <end position="130"/>
    </location>
</feature>
<feature type="transmembrane region" description="Helical" evidence="1">
    <location>
        <begin position="76"/>
        <end position="96"/>
    </location>
</feature>
<gene>
    <name evidence="2" type="ORF">IB211_00622c</name>
</gene>
<dbReference type="RefSeq" id="WP_058117059.1">
    <property type="nucleotide sequence ID" value="NZ_CP011307.1"/>
</dbReference>
<feature type="transmembrane region" description="Helical" evidence="1">
    <location>
        <begin position="39"/>
        <end position="64"/>
    </location>
</feature>
<sequence length="180" mass="18941">MKQSATRKLVMAAMCAALGVVLPQAFHMVPNAGSVLLPMHIPVLLCGLACGLPYGLACGILAPLLSSLLTGMPPAAYLPSMLCELAAYGLVSGLMSQFIRLRSRTASVYVQLVSAMLAGRVVYGVVNALIFRAGSYSFQIFFTAAFVTALPGIILQLLVIPPILVLLQKARVLEPQPTAA</sequence>
<dbReference type="STRING" id="1297617.IB211_00622c"/>
<keyword evidence="1" id="KW-0472">Membrane</keyword>
<keyword evidence="1" id="KW-1133">Transmembrane helix</keyword>
<dbReference type="Gene3D" id="1.10.1760.20">
    <property type="match status" value="1"/>
</dbReference>
<dbReference type="InterPro" id="IPR024529">
    <property type="entry name" value="ECF_trnsprt_substrate-spec"/>
</dbReference>
<reference evidence="2 3" key="1">
    <citation type="journal article" date="2015" name="Nat. Commun.">
        <title>Production of butyrate from lysine and the Amadori product fructoselysine by a human gut commensal.</title>
        <authorList>
            <person name="Bui T.P."/>
            <person name="Ritari J."/>
            <person name="Boeren S."/>
            <person name="de Waard P."/>
            <person name="Plugge C.M."/>
            <person name="de Vos W.M."/>
        </authorList>
    </citation>
    <scope>NUCLEOTIDE SEQUENCE [LARGE SCALE GENOMIC DNA]</scope>
    <source>
        <strain evidence="2 3">AF211</strain>
    </source>
</reference>
<reference evidence="3" key="2">
    <citation type="submission" date="2015-04" db="EMBL/GenBank/DDBJ databases">
        <title>A butyrogenic pathway from the amino acid lysine in a human gut commensal.</title>
        <authorList>
            <person name="de Vos W.M."/>
            <person name="Bui N.T.P."/>
            <person name="Plugge C.M."/>
            <person name="Ritari J."/>
        </authorList>
    </citation>
    <scope>NUCLEOTIDE SEQUENCE [LARGE SCALE GENOMIC DNA]</scope>
    <source>
        <strain evidence="3">AF211</strain>
    </source>
</reference>
<dbReference type="EMBL" id="CP011307">
    <property type="protein sequence ID" value="ALP93017.1"/>
    <property type="molecule type" value="Genomic_DNA"/>
</dbReference>
<dbReference type="GO" id="GO:0022857">
    <property type="term" value="F:transmembrane transporter activity"/>
    <property type="evidence" value="ECO:0007669"/>
    <property type="project" value="InterPro"/>
</dbReference>
<accession>A0A0S2W128</accession>
<organism evidence="2 3">
    <name type="scientific">Intestinimonas butyriciproducens</name>
    <dbReference type="NCBI Taxonomy" id="1297617"/>
    <lineage>
        <taxon>Bacteria</taxon>
        <taxon>Bacillati</taxon>
        <taxon>Bacillota</taxon>
        <taxon>Clostridia</taxon>
        <taxon>Eubacteriales</taxon>
        <taxon>Intestinimonas</taxon>
    </lineage>
</organism>
<proteinExistence type="predicted"/>
<evidence type="ECO:0008006" key="4">
    <source>
        <dbReference type="Google" id="ProtNLM"/>
    </source>
</evidence>
<dbReference type="AlphaFoldDB" id="A0A0S2W128"/>